<reference evidence="1 2" key="1">
    <citation type="submission" date="2013-08" db="EMBL/GenBank/DDBJ databases">
        <authorList>
            <person name="Durkin A.S."/>
            <person name="Haft D.R."/>
            <person name="McCorrison J."/>
            <person name="Torralba M."/>
            <person name="Gillis M."/>
            <person name="Haft D.H."/>
            <person name="Methe B."/>
            <person name="Sutton G."/>
            <person name="Nelson K.E."/>
        </authorList>
    </citation>
    <scope>NUCLEOTIDE SEQUENCE [LARGE SCALE GENOMIC DNA]</scope>
    <source>
        <strain evidence="1 2">F0068</strain>
    </source>
</reference>
<name>U2L3B1_9BACT</name>
<dbReference type="PATRIC" id="fig|1081904.3.peg.2067"/>
<evidence type="ECO:0000313" key="1">
    <source>
        <dbReference type="EMBL" id="ERJ98840.1"/>
    </source>
</evidence>
<dbReference type="EMBL" id="AWET01000045">
    <property type="protein sequence ID" value="ERJ98840.1"/>
    <property type="molecule type" value="Genomic_DNA"/>
</dbReference>
<comment type="caution">
    <text evidence="1">The sequence shown here is derived from an EMBL/GenBank/DDBJ whole genome shotgun (WGS) entry which is preliminary data.</text>
</comment>
<proteinExistence type="predicted"/>
<dbReference type="RefSeq" id="WP_021584703.1">
    <property type="nucleotide sequence ID" value="NZ_AWET01000045.1"/>
</dbReference>
<keyword evidence="2" id="KW-1185">Reference proteome</keyword>
<accession>U2L3B1</accession>
<organism evidence="1 2">
    <name type="scientific">Hoylesella pleuritidis F0068</name>
    <dbReference type="NCBI Taxonomy" id="1081904"/>
    <lineage>
        <taxon>Bacteria</taxon>
        <taxon>Pseudomonadati</taxon>
        <taxon>Bacteroidota</taxon>
        <taxon>Bacteroidia</taxon>
        <taxon>Bacteroidales</taxon>
        <taxon>Prevotellaceae</taxon>
        <taxon>Hoylesella</taxon>
    </lineage>
</organism>
<sequence length="867" mass="99949">MKNMKRTGKARSLAGHLYRYSLAVIGIIVLATTLWSCADEYLEVQNGNKNKGGNQLLDSNHGGSAMDVTSVITLSADAGMQRPPIQRGMERTGDEEATRSIVLNDKFMPVAEGSDLKARIFLVKYDESLKDQYGRLDDKKCKLAAAEIIWDKVTTLNGGGVSLQAHPQKITLHWVNEEDQNKAVDINPGEDWRVCGIIGGQYDETVKPGYKYVDKNGNPQIVDDSNWKLYYTYVDFNPKDRLVKEIHNVKDNLGRQRVAAAFGTGWKKLEVKEKNVINIGNWQYKALGVLFRIKVKRNTNLLGGDAHNYRFASSQVTASGGFLIGMNVGGSAYNDVGLRATENSLEKYWYWQNENDNLNYYWEHTAQSGSSNEFHYVYNSKKLRATTQDEYDEFYVWGMPHPKVHIQYQDFMSCITLEKGGAMLGRKYIEGNQIKYADEWCYGEGETSEFNRFNFSDKGGKAYSVDLAVVRPRFRAKRSDGKLEFPWPNPLERFAQSNCKVYPGEKNEPGLWNDILFGGTKNKGGFLDGHTLKASDIKIKEMNAITKGQKWLPDNYLLPDGEQWGLALPTIIDPNTGYTQQDGYGFFDGKVSGTKIYKLNRQIFEELLTLSDFQDDGYEFPYQETNEKARINSNKNNRCWSFYWANEYLREIYAIRFDANVKGNSQKYGRRYRCAYRYMFINMADKKWKRKDNGKKGTFDDVNNGDGARLVVQSRWIGNAYVPLDSLQSETWWGPCSTEKGDYRDLDVYRVFPVVGINDEKGHMCGTYWSATYKDIDPHFNKWDASGNNTRFWRHLSWDYVARFYWFNNTVCRPVRAIIRRDYPEDGEWSPRNNIITSGLNRYIKRQWDTDNSWRQGEFRKENFGTK</sequence>
<protein>
    <submittedName>
        <fullName evidence="1">Uncharacterized protein</fullName>
    </submittedName>
</protein>
<gene>
    <name evidence="1" type="ORF">HMPREF1218_0633</name>
</gene>
<dbReference type="AlphaFoldDB" id="U2L3B1"/>
<dbReference type="Proteomes" id="UP000016600">
    <property type="component" value="Unassembled WGS sequence"/>
</dbReference>
<evidence type="ECO:0000313" key="2">
    <source>
        <dbReference type="Proteomes" id="UP000016600"/>
    </source>
</evidence>